<accession>A0A6A5S3T9</accession>
<dbReference type="RefSeq" id="XP_033454256.1">
    <property type="nucleotide sequence ID" value="XM_033587185.1"/>
</dbReference>
<dbReference type="GeneID" id="54344831"/>
<dbReference type="AlphaFoldDB" id="A0A6A5S3T9"/>
<name>A0A6A5S3T9_9PLEO</name>
<proteinExistence type="predicted"/>
<dbReference type="EMBL" id="ML978956">
    <property type="protein sequence ID" value="KAF1934008.1"/>
    <property type="molecule type" value="Genomic_DNA"/>
</dbReference>
<keyword evidence="2" id="KW-1185">Reference proteome</keyword>
<protein>
    <submittedName>
        <fullName evidence="1">Uncharacterized protein</fullName>
    </submittedName>
</protein>
<organism evidence="1 2">
    <name type="scientific">Didymella exigua CBS 183.55</name>
    <dbReference type="NCBI Taxonomy" id="1150837"/>
    <lineage>
        <taxon>Eukaryota</taxon>
        <taxon>Fungi</taxon>
        <taxon>Dikarya</taxon>
        <taxon>Ascomycota</taxon>
        <taxon>Pezizomycotina</taxon>
        <taxon>Dothideomycetes</taxon>
        <taxon>Pleosporomycetidae</taxon>
        <taxon>Pleosporales</taxon>
        <taxon>Pleosporineae</taxon>
        <taxon>Didymellaceae</taxon>
        <taxon>Didymella</taxon>
    </lineage>
</organism>
<evidence type="ECO:0000313" key="1">
    <source>
        <dbReference type="EMBL" id="KAF1934008.1"/>
    </source>
</evidence>
<evidence type="ECO:0000313" key="2">
    <source>
        <dbReference type="Proteomes" id="UP000800082"/>
    </source>
</evidence>
<gene>
    <name evidence="1" type="ORF">M421DRAFT_110348</name>
</gene>
<reference evidence="1" key="1">
    <citation type="journal article" date="2020" name="Stud. Mycol.">
        <title>101 Dothideomycetes genomes: a test case for predicting lifestyles and emergence of pathogens.</title>
        <authorList>
            <person name="Haridas S."/>
            <person name="Albert R."/>
            <person name="Binder M."/>
            <person name="Bloem J."/>
            <person name="Labutti K."/>
            <person name="Salamov A."/>
            <person name="Andreopoulos B."/>
            <person name="Baker S."/>
            <person name="Barry K."/>
            <person name="Bills G."/>
            <person name="Bluhm B."/>
            <person name="Cannon C."/>
            <person name="Castanera R."/>
            <person name="Culley D."/>
            <person name="Daum C."/>
            <person name="Ezra D."/>
            <person name="Gonzalez J."/>
            <person name="Henrissat B."/>
            <person name="Kuo A."/>
            <person name="Liang C."/>
            <person name="Lipzen A."/>
            <person name="Lutzoni F."/>
            <person name="Magnuson J."/>
            <person name="Mondo S."/>
            <person name="Nolan M."/>
            <person name="Ohm R."/>
            <person name="Pangilinan J."/>
            <person name="Park H.-J."/>
            <person name="Ramirez L."/>
            <person name="Alfaro M."/>
            <person name="Sun H."/>
            <person name="Tritt A."/>
            <person name="Yoshinaga Y."/>
            <person name="Zwiers L.-H."/>
            <person name="Turgeon B."/>
            <person name="Goodwin S."/>
            <person name="Spatafora J."/>
            <person name="Crous P."/>
            <person name="Grigoriev I."/>
        </authorList>
    </citation>
    <scope>NUCLEOTIDE SEQUENCE</scope>
    <source>
        <strain evidence="1">CBS 183.55</strain>
    </source>
</reference>
<sequence length="156" mass="17993">MIYYLVPLLRCRDDYISRATPLELHGRLIAPRLDSVPVLQVSVTEYPHGTRTMHACTEIGWMVQGASRMLVGPRECGGEVAYHYTLSWWCTVSRRVAAQTLHLHQHCTGKRLYQYCWPSRRTWGLGTWSRLTRPYRKSWPVENGTTFSSKGGLHCI</sequence>
<dbReference type="Proteomes" id="UP000800082">
    <property type="component" value="Unassembled WGS sequence"/>
</dbReference>